<dbReference type="PANTHER" id="PTHR37751">
    <property type="entry name" value="LOW PROTEIN: M-PHASE INDUCER PHOSPHATASE-LIKE PROTEIN"/>
    <property type="match status" value="1"/>
</dbReference>
<feature type="compositionally biased region" description="Low complexity" evidence="1">
    <location>
        <begin position="157"/>
        <end position="170"/>
    </location>
</feature>
<dbReference type="Pfam" id="PF14383">
    <property type="entry name" value="VARLMGL"/>
    <property type="match status" value="1"/>
</dbReference>
<feature type="compositionally biased region" description="Polar residues" evidence="1">
    <location>
        <begin position="453"/>
        <end position="466"/>
    </location>
</feature>
<feature type="domain" description="DUF4378" evidence="2">
    <location>
        <begin position="548"/>
        <end position="718"/>
    </location>
</feature>
<reference evidence="4 5" key="1">
    <citation type="submission" date="2024-01" db="EMBL/GenBank/DDBJ databases">
        <title>The genomes of 5 underutilized Papilionoideae crops provide insights into root nodulation and disease resistanc.</title>
        <authorList>
            <person name="Jiang F."/>
        </authorList>
    </citation>
    <scope>NUCLEOTIDE SEQUENCE [LARGE SCALE GENOMIC DNA]</scope>
    <source>
        <strain evidence="4">JINMINGXINNONG_FW02</strain>
        <tissue evidence="4">Leaves</tissue>
    </source>
</reference>
<evidence type="ECO:0000259" key="2">
    <source>
        <dbReference type="Pfam" id="PF14309"/>
    </source>
</evidence>
<evidence type="ECO:0008006" key="6">
    <source>
        <dbReference type="Google" id="ProtNLM"/>
    </source>
</evidence>
<dbReference type="InterPro" id="IPR032795">
    <property type="entry name" value="DUF3741-assoc"/>
</dbReference>
<dbReference type="AlphaFoldDB" id="A0AAN9RF63"/>
<accession>A0AAN9RF63</accession>
<evidence type="ECO:0000259" key="3">
    <source>
        <dbReference type="Pfam" id="PF14383"/>
    </source>
</evidence>
<feature type="region of interest" description="Disordered" evidence="1">
    <location>
        <begin position="155"/>
        <end position="220"/>
    </location>
</feature>
<comment type="caution">
    <text evidence="4">The sequence shown here is derived from an EMBL/GenBank/DDBJ whole genome shotgun (WGS) entry which is preliminary data.</text>
</comment>
<evidence type="ECO:0000313" key="4">
    <source>
        <dbReference type="EMBL" id="KAK7364278.1"/>
    </source>
</evidence>
<feature type="domain" description="DUF3741" evidence="3">
    <location>
        <begin position="128"/>
        <end position="157"/>
    </location>
</feature>
<dbReference type="EMBL" id="JAYMYR010000005">
    <property type="protein sequence ID" value="KAK7364278.1"/>
    <property type="molecule type" value="Genomic_DNA"/>
</dbReference>
<dbReference type="PANTHER" id="PTHR37751:SF1">
    <property type="entry name" value="LOW PROTEIN: M-PHASE INDUCER PHOSPHATASE-LIKE PROTEIN"/>
    <property type="match status" value="1"/>
</dbReference>
<proteinExistence type="predicted"/>
<dbReference type="Proteomes" id="UP001374584">
    <property type="component" value="Unassembled WGS sequence"/>
</dbReference>
<evidence type="ECO:0000313" key="5">
    <source>
        <dbReference type="Proteomes" id="UP001374584"/>
    </source>
</evidence>
<sequence>MGKEGYFAGRTSKRGVVVGGGRGGDAETQVPSGCMSAVFQFFDFHPFHFPNINQQQTSFKPPSCTLEDHTTVSKGAEAPRNSLESEDGDGPVSSLSSKEEDFKIPKNIIQIKTSGGTRTGGGNLNDLSAEITSSPGTKTPTLVARLMGLDLLPGTHSPSFSPSSSCLSAPNTQGNAPHLHHHPRHKQHVQTKHRNSIDSSDIAATRSLPETPRISSARRSDVDYHHRFSLQINKENLNLGEDLELPRLSFSKRKCDENNGRSPSNYARQIVKQVKESMGRKVGQDITNTLKTREEIVGQLKSKKSSKTSSLKAIDETETSPLKAHSNTSSYSPRLRFLDKHKPTTPTPLTPKDQNMLKLPPPPPPVNTQLPRVLTKPKPQALSLPEQKDFHENSTSVPKCKRATNEKFNSRLKRPPQTSDIIRNKQEESFIIRPTSPTRASDTKTSKSKKTHPLSSNLLNNINTVPNLLPVKTDPSPPATKIPPKQSQVCDSQESKSSSQLSSCSRQRYKQEGTTTLATRETSQNKPNSASATIGAPQPFSHSHTPQELHYITAILARTNALNVEDTPTNPILLPLHHPRFSPTHPLDPSIFLHLEHLAVNKDLSFSPKEQLGHHWNRKLLFDLVDEVLKEILQESGKKRLWFPHGVAGCWHSGSVVERVWKRVGEFPRAKCEVLEDIDGLIEGEDMEREKDGERLEEEGEGLVAEIEGNIWDTLVHETVMLIDCLGNVRKDKFLDDVKISHVCTVSQF</sequence>
<dbReference type="Pfam" id="PF14309">
    <property type="entry name" value="DUF4378"/>
    <property type="match status" value="1"/>
</dbReference>
<organism evidence="4 5">
    <name type="scientific">Phaseolus coccineus</name>
    <name type="common">Scarlet runner bean</name>
    <name type="synonym">Phaseolus multiflorus</name>
    <dbReference type="NCBI Taxonomy" id="3886"/>
    <lineage>
        <taxon>Eukaryota</taxon>
        <taxon>Viridiplantae</taxon>
        <taxon>Streptophyta</taxon>
        <taxon>Embryophyta</taxon>
        <taxon>Tracheophyta</taxon>
        <taxon>Spermatophyta</taxon>
        <taxon>Magnoliopsida</taxon>
        <taxon>eudicotyledons</taxon>
        <taxon>Gunneridae</taxon>
        <taxon>Pentapetalae</taxon>
        <taxon>rosids</taxon>
        <taxon>fabids</taxon>
        <taxon>Fabales</taxon>
        <taxon>Fabaceae</taxon>
        <taxon>Papilionoideae</taxon>
        <taxon>50 kb inversion clade</taxon>
        <taxon>NPAAA clade</taxon>
        <taxon>indigoferoid/millettioid clade</taxon>
        <taxon>Phaseoleae</taxon>
        <taxon>Phaseolus</taxon>
    </lineage>
</organism>
<feature type="region of interest" description="Disordered" evidence="1">
    <location>
        <begin position="53"/>
        <end position="99"/>
    </location>
</feature>
<keyword evidence="5" id="KW-1185">Reference proteome</keyword>
<name>A0AAN9RF63_PHACN</name>
<feature type="compositionally biased region" description="Polar residues" evidence="1">
    <location>
        <begin position="512"/>
        <end position="532"/>
    </location>
</feature>
<feature type="compositionally biased region" description="Basic residues" evidence="1">
    <location>
        <begin position="178"/>
        <end position="194"/>
    </location>
</feature>
<dbReference type="InterPro" id="IPR025486">
    <property type="entry name" value="DUF4378"/>
</dbReference>
<evidence type="ECO:0000256" key="1">
    <source>
        <dbReference type="SAM" id="MobiDB-lite"/>
    </source>
</evidence>
<gene>
    <name evidence="4" type="ORF">VNO80_12815</name>
</gene>
<protein>
    <recommendedName>
        <fullName evidence="6">DUF4378 domain-containing protein</fullName>
    </recommendedName>
</protein>
<feature type="region of interest" description="Disordered" evidence="1">
    <location>
        <begin position="297"/>
        <end position="544"/>
    </location>
</feature>
<feature type="compositionally biased region" description="Low complexity" evidence="1">
    <location>
        <begin position="487"/>
        <end position="506"/>
    </location>
</feature>